<dbReference type="PRINTS" id="PR00821">
    <property type="entry name" value="TAGLIPASE"/>
</dbReference>
<dbReference type="GO" id="GO:0016042">
    <property type="term" value="P:lipid catabolic process"/>
    <property type="evidence" value="ECO:0007669"/>
    <property type="project" value="TreeGrafter"/>
</dbReference>
<reference evidence="6 7" key="1">
    <citation type="submission" date="2019-08" db="EMBL/GenBank/DDBJ databases">
        <title>Whole genome of Aphis craccivora.</title>
        <authorList>
            <person name="Voronova N.V."/>
            <person name="Shulinski R.S."/>
            <person name="Bandarenka Y.V."/>
            <person name="Zhorov D.G."/>
            <person name="Warner D."/>
        </authorList>
    </citation>
    <scope>NUCLEOTIDE SEQUENCE [LARGE SCALE GENOMIC DNA]</scope>
    <source>
        <strain evidence="6">180601</strain>
        <tissue evidence="6">Whole Body</tissue>
    </source>
</reference>
<protein>
    <submittedName>
        <fullName evidence="6">Phospholipase A1 1-like</fullName>
    </submittedName>
</protein>
<dbReference type="AlphaFoldDB" id="A0A6G0ZET8"/>
<dbReference type="InterPro" id="IPR029058">
    <property type="entry name" value="AB_hydrolase_fold"/>
</dbReference>
<feature type="domain" description="Lipase" evidence="5">
    <location>
        <begin position="90"/>
        <end position="305"/>
    </location>
</feature>
<dbReference type="EMBL" id="VUJU01000591">
    <property type="protein sequence ID" value="KAF0769482.1"/>
    <property type="molecule type" value="Genomic_DNA"/>
</dbReference>
<dbReference type="InterPro" id="IPR000734">
    <property type="entry name" value="TAG_lipase"/>
</dbReference>
<evidence type="ECO:0000313" key="6">
    <source>
        <dbReference type="EMBL" id="KAF0769482.1"/>
    </source>
</evidence>
<dbReference type="GO" id="GO:0017171">
    <property type="term" value="F:serine hydrolase activity"/>
    <property type="evidence" value="ECO:0007669"/>
    <property type="project" value="TreeGrafter"/>
</dbReference>
<evidence type="ECO:0000256" key="1">
    <source>
        <dbReference type="ARBA" id="ARBA00004613"/>
    </source>
</evidence>
<evidence type="ECO:0000256" key="3">
    <source>
        <dbReference type="ARBA" id="ARBA00022525"/>
    </source>
</evidence>
<dbReference type="PANTHER" id="PTHR11610:SF36">
    <property type="entry name" value="LIPASE MEMBER H-A-LIKE PROTEIN"/>
    <property type="match status" value="1"/>
</dbReference>
<dbReference type="GO" id="GO:0005615">
    <property type="term" value="C:extracellular space"/>
    <property type="evidence" value="ECO:0007669"/>
    <property type="project" value="TreeGrafter"/>
</dbReference>
<keyword evidence="3" id="KW-0964">Secreted</keyword>
<dbReference type="GO" id="GO:0016298">
    <property type="term" value="F:lipase activity"/>
    <property type="evidence" value="ECO:0007669"/>
    <property type="project" value="InterPro"/>
</dbReference>
<dbReference type="Pfam" id="PF00151">
    <property type="entry name" value="Lipase"/>
    <property type="match status" value="1"/>
</dbReference>
<evidence type="ECO:0000256" key="2">
    <source>
        <dbReference type="ARBA" id="ARBA00010701"/>
    </source>
</evidence>
<dbReference type="Gene3D" id="3.40.50.1820">
    <property type="entry name" value="alpha/beta hydrolase"/>
    <property type="match status" value="1"/>
</dbReference>
<evidence type="ECO:0000259" key="5">
    <source>
        <dbReference type="Pfam" id="PF00151"/>
    </source>
</evidence>
<accession>A0A6G0ZET8</accession>
<gene>
    <name evidence="6" type="ORF">FWK35_00008499</name>
</gene>
<sequence length="337" mass="38567">MKKSVVIEAVISILICSVINNGIFFGSSDLTYWRCKFKQTFQCPNPDVTFYLYTSIKTRFLYRGTRTNVCWWCTGVFDLRRRIKIDMRDKWSLYNSGWNPNKKNVIVIHGFNGSENNKLMVILRNAYLMRGDFNVFMVDWSPLTVYPCYLSSLRNTQLVSQCTAQLYARLTYSGASIYHIHCVGHSLGAHICGMISNHLTERQHKIIGLDPAKPLIDLFTMDEFRLTRDDANFVEVIHTNSGVYGEYPQIGHVDFCVNGGSMQPICTSQANIIQQSRCSHFKSVCYFALSLSKRRNMFLGVQCTETCDSVILPTFSNRIDVIPMGLQTPEWTSISIK</sequence>
<proteinExistence type="inferred from homology"/>
<dbReference type="SUPFAM" id="SSF53474">
    <property type="entry name" value="alpha/beta-Hydrolases"/>
    <property type="match status" value="1"/>
</dbReference>
<evidence type="ECO:0000313" key="7">
    <source>
        <dbReference type="Proteomes" id="UP000478052"/>
    </source>
</evidence>
<name>A0A6G0ZET8_APHCR</name>
<comment type="subcellular location">
    <subcellularLocation>
        <location evidence="1">Secreted</location>
    </subcellularLocation>
</comment>
<dbReference type="OrthoDB" id="8183961at2759"/>
<comment type="similarity">
    <text evidence="2 4">Belongs to the AB hydrolase superfamily. Lipase family.</text>
</comment>
<comment type="caution">
    <text evidence="6">The sequence shown here is derived from an EMBL/GenBank/DDBJ whole genome shotgun (WGS) entry which is preliminary data.</text>
</comment>
<evidence type="ECO:0000256" key="4">
    <source>
        <dbReference type="RuleBase" id="RU004262"/>
    </source>
</evidence>
<dbReference type="InterPro" id="IPR013818">
    <property type="entry name" value="Lipase"/>
</dbReference>
<keyword evidence="7" id="KW-1185">Reference proteome</keyword>
<dbReference type="PANTHER" id="PTHR11610">
    <property type="entry name" value="LIPASE"/>
    <property type="match status" value="1"/>
</dbReference>
<dbReference type="Proteomes" id="UP000478052">
    <property type="component" value="Unassembled WGS sequence"/>
</dbReference>
<organism evidence="6 7">
    <name type="scientific">Aphis craccivora</name>
    <name type="common">Cowpea aphid</name>
    <dbReference type="NCBI Taxonomy" id="307492"/>
    <lineage>
        <taxon>Eukaryota</taxon>
        <taxon>Metazoa</taxon>
        <taxon>Ecdysozoa</taxon>
        <taxon>Arthropoda</taxon>
        <taxon>Hexapoda</taxon>
        <taxon>Insecta</taxon>
        <taxon>Pterygota</taxon>
        <taxon>Neoptera</taxon>
        <taxon>Paraneoptera</taxon>
        <taxon>Hemiptera</taxon>
        <taxon>Sternorrhyncha</taxon>
        <taxon>Aphidomorpha</taxon>
        <taxon>Aphidoidea</taxon>
        <taxon>Aphididae</taxon>
        <taxon>Aphidini</taxon>
        <taxon>Aphis</taxon>
        <taxon>Aphis</taxon>
    </lineage>
</organism>